<keyword evidence="1" id="KW-1133">Transmembrane helix</keyword>
<evidence type="ECO:0000313" key="3">
    <source>
        <dbReference type="EMBL" id="MBI6871823.1"/>
    </source>
</evidence>
<dbReference type="Proteomes" id="UP000622687">
    <property type="component" value="Unassembled WGS sequence"/>
</dbReference>
<dbReference type="EMBL" id="JAEEGB010000005">
    <property type="protein sequence ID" value="MBI6871823.1"/>
    <property type="molecule type" value="Genomic_DNA"/>
</dbReference>
<feature type="transmembrane region" description="Helical" evidence="1">
    <location>
        <begin position="35"/>
        <end position="54"/>
    </location>
</feature>
<evidence type="ECO:0000259" key="2">
    <source>
        <dbReference type="Pfam" id="PF09851"/>
    </source>
</evidence>
<protein>
    <submittedName>
        <fullName evidence="3">SHOCT domain-containing protein</fullName>
    </submittedName>
</protein>
<accession>A0A934HVY3</accession>
<sequence length="115" mass="13200">MFERDRIKLKSIGDIIIGIMLAILGVTSITRGEGVFLGLIFVLIGIVTICSHLYDIFSKKEISQYQANVEVTDSYQGEEKSFDEKLRKLKALKEDGIISEEEYKVKRKQILDDKW</sequence>
<feature type="domain" description="SHOCT" evidence="2">
    <location>
        <begin position="84"/>
        <end position="111"/>
    </location>
</feature>
<organism evidence="3 4">
    <name type="scientific">Clostridium aciditolerans</name>
    <dbReference type="NCBI Taxonomy" id="339861"/>
    <lineage>
        <taxon>Bacteria</taxon>
        <taxon>Bacillati</taxon>
        <taxon>Bacillota</taxon>
        <taxon>Clostridia</taxon>
        <taxon>Eubacteriales</taxon>
        <taxon>Clostridiaceae</taxon>
        <taxon>Clostridium</taxon>
    </lineage>
</organism>
<reference evidence="3" key="1">
    <citation type="submission" date="2020-12" db="EMBL/GenBank/DDBJ databases">
        <title>Clostridium thailandense sp. nov., a novel acetogenic bacterium isolated from peat land soil in Thailand.</title>
        <authorList>
            <person name="Chaikitkaew S."/>
            <person name="Birkeland N.K."/>
        </authorList>
    </citation>
    <scope>NUCLEOTIDE SEQUENCE</scope>
    <source>
        <strain evidence="3">DSM 17425</strain>
    </source>
</reference>
<keyword evidence="1" id="KW-0812">Transmembrane</keyword>
<name>A0A934HVY3_9CLOT</name>
<dbReference type="AlphaFoldDB" id="A0A934HVY3"/>
<evidence type="ECO:0000256" key="1">
    <source>
        <dbReference type="SAM" id="Phobius"/>
    </source>
</evidence>
<evidence type="ECO:0000313" key="4">
    <source>
        <dbReference type="Proteomes" id="UP000622687"/>
    </source>
</evidence>
<comment type="caution">
    <text evidence="3">The sequence shown here is derived from an EMBL/GenBank/DDBJ whole genome shotgun (WGS) entry which is preliminary data.</text>
</comment>
<dbReference type="InterPro" id="IPR018649">
    <property type="entry name" value="SHOCT"/>
</dbReference>
<feature type="transmembrane region" description="Helical" evidence="1">
    <location>
        <begin position="12"/>
        <end position="29"/>
    </location>
</feature>
<proteinExistence type="predicted"/>
<keyword evidence="4" id="KW-1185">Reference proteome</keyword>
<dbReference type="RefSeq" id="WP_211141267.1">
    <property type="nucleotide sequence ID" value="NZ_JAEEGB010000005.1"/>
</dbReference>
<gene>
    <name evidence="3" type="ORF">I6U51_03765</name>
</gene>
<keyword evidence="1" id="KW-0472">Membrane</keyword>
<dbReference type="Pfam" id="PF09851">
    <property type="entry name" value="SHOCT"/>
    <property type="match status" value="1"/>
</dbReference>